<accession>A0ABM3FQJ1</accession>
<dbReference type="RefSeq" id="XP_046590292.1">
    <property type="nucleotide sequence ID" value="XM_046734336.1"/>
</dbReference>
<dbReference type="Proteomes" id="UP000829291">
    <property type="component" value="Chromosome 3"/>
</dbReference>
<keyword evidence="1" id="KW-0472">Membrane</keyword>
<keyword evidence="1" id="KW-0812">Transmembrane</keyword>
<dbReference type="GeneID" id="107219612"/>
<keyword evidence="2" id="KW-1185">Reference proteome</keyword>
<organism evidence="2 3">
    <name type="scientific">Neodiprion lecontei</name>
    <name type="common">Redheaded pine sawfly</name>
    <dbReference type="NCBI Taxonomy" id="441921"/>
    <lineage>
        <taxon>Eukaryota</taxon>
        <taxon>Metazoa</taxon>
        <taxon>Ecdysozoa</taxon>
        <taxon>Arthropoda</taxon>
        <taxon>Hexapoda</taxon>
        <taxon>Insecta</taxon>
        <taxon>Pterygota</taxon>
        <taxon>Neoptera</taxon>
        <taxon>Endopterygota</taxon>
        <taxon>Hymenoptera</taxon>
        <taxon>Tenthredinoidea</taxon>
        <taxon>Diprionidae</taxon>
        <taxon>Diprioninae</taxon>
        <taxon>Neodiprion</taxon>
    </lineage>
</organism>
<sequence length="637" mass="73341">MITTTLACKTKDSITMKFMLEVLASIPTIIRVAIRGDLLLSIVNPERKAQQDYFRSESKIPDSKKEFPAEWKSTENDTLGPGKMKVVYDKDANEIRATFVNGPKDVWITALIKPTDNANCPKTLEDAENLFLYNQNYTKRSSTAYKASKNAEKLMTIPKPITGCYYFNVTDENGTNWLYGGQFYNTSNPHIDPHQKCKLEYYPPGDTTKESVNIRVTVPTLCRTLALCVISHNGSRTGKECVPSHMEEQFERVYDTEHSCKNPIPHNEWEICTFSRLRANLLVKTKKSLKHSKWIVDVTREEERECNSNRSYYVSIYTIVGTCELFQNETVEYYRWQPFISDEVFRFTPPPASNYQPKDDSPYSLELVATILSYVAVGAISAGILLYWIRQYNYLIAVDKLNKERHNGKSQRAPEQSDDGASKGILLVYTKGSLSFMDKMENFRNYLRLACGCRVYDLQSQEDEDDVATYGATEWIGKLLLNGSKVIFVDTPEFRSMVNGIESDTAEEREPVVDSRDLALRYAVESAKNVQDPSTQYCQHFVVRWDEIKTTDDWNDPLSLIAPHIRFNLPENFDTLCKYICLHIDNHASLETINRCCRVGDFYSTDLRGFGRRHNFLHRCSCRILPGYKWNKRDDNR</sequence>
<gene>
    <name evidence="3" type="primary">LOC107219612</name>
</gene>
<feature type="transmembrane region" description="Helical" evidence="1">
    <location>
        <begin position="367"/>
        <end position="389"/>
    </location>
</feature>
<keyword evidence="1" id="KW-1133">Transmembrane helix</keyword>
<proteinExistence type="predicted"/>
<evidence type="ECO:0000256" key="1">
    <source>
        <dbReference type="SAM" id="Phobius"/>
    </source>
</evidence>
<dbReference type="Gene3D" id="3.40.50.11530">
    <property type="match status" value="1"/>
</dbReference>
<name>A0ABM3FQJ1_NEOLC</name>
<evidence type="ECO:0000313" key="3">
    <source>
        <dbReference type="RefSeq" id="XP_046590292.1"/>
    </source>
</evidence>
<evidence type="ECO:0000313" key="2">
    <source>
        <dbReference type="Proteomes" id="UP000829291"/>
    </source>
</evidence>
<reference evidence="3" key="1">
    <citation type="submission" date="2025-08" db="UniProtKB">
        <authorList>
            <consortium name="RefSeq"/>
        </authorList>
    </citation>
    <scope>IDENTIFICATION</scope>
    <source>
        <tissue evidence="3">Thorax and Abdomen</tissue>
    </source>
</reference>
<protein>
    <submittedName>
        <fullName evidence="3">Uncharacterized protein LOC107219612</fullName>
    </submittedName>
</protein>